<gene>
    <name evidence="1" type="ORF">LP064_038</name>
</gene>
<sequence length="61" mass="7223">MNNKKTDYKVYKITYKQRFMGEVLIDSYERVVRDDNELQSAINALYDDPHVFSVSSEEVTE</sequence>
<dbReference type="Proteomes" id="UP000026994">
    <property type="component" value="Segment"/>
</dbReference>
<keyword evidence="2" id="KW-1185">Reference proteome</keyword>
<name>A0A059T5K7_9CAUD</name>
<proteinExistence type="predicted"/>
<dbReference type="EMBL" id="KJ094029">
    <property type="protein sequence ID" value="AHL19058.1"/>
    <property type="molecule type" value="Genomic_DNA"/>
</dbReference>
<accession>A0A059T5K7</accession>
<evidence type="ECO:0000313" key="1">
    <source>
        <dbReference type="EMBL" id="AHL19058.1"/>
    </source>
</evidence>
<reference evidence="1 2" key="1">
    <citation type="journal article" date="2014" name="Appl. Environ. Microbiol.">
        <title>Comparative genomic and morphological analysis of Listeria phages isolated from farm environments.</title>
        <authorList>
            <person name="Denes T."/>
            <person name="Vongkamjan K."/>
            <person name="Ackermann H.W."/>
            <person name="Moreno Switt A.I."/>
            <person name="Wiedmann M."/>
            <person name="den Bakker H.C."/>
        </authorList>
    </citation>
    <scope>NUCLEOTIDE SEQUENCE [LARGE SCALE GENOMIC DNA]</scope>
</reference>
<organism evidence="1 2">
    <name type="scientific">Listeria phage LP-064</name>
    <dbReference type="NCBI Taxonomy" id="1458853"/>
    <lineage>
        <taxon>Viruses</taxon>
        <taxon>Duplodnaviria</taxon>
        <taxon>Heunggongvirae</taxon>
        <taxon>Uroviricota</taxon>
        <taxon>Caudoviricetes</taxon>
        <taxon>Herelleviridae</taxon>
        <taxon>Jasinskavirinae</taxon>
        <taxon>Pecentumvirus</taxon>
        <taxon>Pecentumvirus LP064</taxon>
    </lineage>
</organism>
<protein>
    <submittedName>
        <fullName evidence="1">Uncharacterized protein</fullName>
    </submittedName>
</protein>
<evidence type="ECO:0000313" key="2">
    <source>
        <dbReference type="Proteomes" id="UP000026994"/>
    </source>
</evidence>